<evidence type="ECO:0000313" key="2">
    <source>
        <dbReference type="Proteomes" id="UP000325081"/>
    </source>
</evidence>
<dbReference type="EMBL" id="BKCP01005849">
    <property type="protein sequence ID" value="GER40156.1"/>
    <property type="molecule type" value="Genomic_DNA"/>
</dbReference>
<gene>
    <name evidence="1" type="ORF">STAS_16818</name>
</gene>
<comment type="caution">
    <text evidence="1">The sequence shown here is derived from an EMBL/GenBank/DDBJ whole genome shotgun (WGS) entry which is preliminary data.</text>
</comment>
<dbReference type="Proteomes" id="UP000325081">
    <property type="component" value="Unassembled WGS sequence"/>
</dbReference>
<proteinExistence type="predicted"/>
<accession>A0A5A7Q5D0</accession>
<evidence type="ECO:0000313" key="1">
    <source>
        <dbReference type="EMBL" id="GER40156.1"/>
    </source>
</evidence>
<keyword evidence="2" id="KW-1185">Reference proteome</keyword>
<protein>
    <submittedName>
        <fullName evidence="1">Enoyl-CoA hydratase</fullName>
    </submittedName>
</protein>
<dbReference type="AlphaFoldDB" id="A0A5A7Q5D0"/>
<reference evidence="2" key="1">
    <citation type="journal article" date="2019" name="Curr. Biol.">
        <title>Genome Sequence of Striga asiatica Provides Insight into the Evolution of Plant Parasitism.</title>
        <authorList>
            <person name="Yoshida S."/>
            <person name="Kim S."/>
            <person name="Wafula E.K."/>
            <person name="Tanskanen J."/>
            <person name="Kim Y.M."/>
            <person name="Honaas L."/>
            <person name="Yang Z."/>
            <person name="Spallek T."/>
            <person name="Conn C.E."/>
            <person name="Ichihashi Y."/>
            <person name="Cheong K."/>
            <person name="Cui S."/>
            <person name="Der J.P."/>
            <person name="Gundlach H."/>
            <person name="Jiao Y."/>
            <person name="Hori C."/>
            <person name="Ishida J.K."/>
            <person name="Kasahara H."/>
            <person name="Kiba T."/>
            <person name="Kim M.S."/>
            <person name="Koo N."/>
            <person name="Laohavisit A."/>
            <person name="Lee Y.H."/>
            <person name="Lumba S."/>
            <person name="McCourt P."/>
            <person name="Mortimer J.C."/>
            <person name="Mutuku J.M."/>
            <person name="Nomura T."/>
            <person name="Sasaki-Sekimoto Y."/>
            <person name="Seto Y."/>
            <person name="Wang Y."/>
            <person name="Wakatake T."/>
            <person name="Sakakibara H."/>
            <person name="Demura T."/>
            <person name="Yamaguchi S."/>
            <person name="Yoneyama K."/>
            <person name="Manabe R.I."/>
            <person name="Nelson D.C."/>
            <person name="Schulman A.H."/>
            <person name="Timko M.P."/>
            <person name="dePamphilis C.W."/>
            <person name="Choi D."/>
            <person name="Shirasu K."/>
        </authorList>
    </citation>
    <scope>NUCLEOTIDE SEQUENCE [LARGE SCALE GENOMIC DNA]</scope>
    <source>
        <strain evidence="2">cv. UVA1</strain>
    </source>
</reference>
<organism evidence="1 2">
    <name type="scientific">Striga asiatica</name>
    <name type="common">Asiatic witchweed</name>
    <name type="synonym">Buchnera asiatica</name>
    <dbReference type="NCBI Taxonomy" id="4170"/>
    <lineage>
        <taxon>Eukaryota</taxon>
        <taxon>Viridiplantae</taxon>
        <taxon>Streptophyta</taxon>
        <taxon>Embryophyta</taxon>
        <taxon>Tracheophyta</taxon>
        <taxon>Spermatophyta</taxon>
        <taxon>Magnoliopsida</taxon>
        <taxon>eudicotyledons</taxon>
        <taxon>Gunneridae</taxon>
        <taxon>Pentapetalae</taxon>
        <taxon>asterids</taxon>
        <taxon>lamiids</taxon>
        <taxon>Lamiales</taxon>
        <taxon>Orobanchaceae</taxon>
        <taxon>Buchnereae</taxon>
        <taxon>Striga</taxon>
    </lineage>
</organism>
<sequence>MWSDKINSLSVGPPASSPDCPITWLFRKLAPWMLNNDSFDATLQSAPAPDDVVRANTDDGIRSMLVLGGGKVLLGLWARGEKEFVLELSSSESLKGSSSSGESGDELVEEERVRCFCRGLLILGWSVILGTINGGGLEWACAFRFASLVVS</sequence>
<name>A0A5A7Q5D0_STRAF</name>